<dbReference type="InterPro" id="IPR002885">
    <property type="entry name" value="PPR_rpt"/>
</dbReference>
<evidence type="ECO:0000313" key="6">
    <source>
        <dbReference type="EMBL" id="CCG81288.1"/>
    </source>
</evidence>
<keyword evidence="7" id="KW-1185">Reference proteome</keyword>
<reference evidence="6 7" key="1">
    <citation type="journal article" date="2013" name="MBio">
        <title>Genome sequencing of the plant pathogen Taphrina deformans, the causal agent of peach leaf curl.</title>
        <authorList>
            <person name="Cisse O.H."/>
            <person name="Almeida J.M.G.C.F."/>
            <person name="Fonseca A."/>
            <person name="Kumar A.A."/>
            <person name="Salojaervi J."/>
            <person name="Overmyer K."/>
            <person name="Hauser P.M."/>
            <person name="Pagni M."/>
        </authorList>
    </citation>
    <scope>NUCLEOTIDE SEQUENCE [LARGE SCALE GENOMIC DNA]</scope>
    <source>
        <strain evidence="7">PYCC 5710 / ATCC 11124 / CBS 356.35 / IMI 108563 / JCM 9778 / NBRC 8474</strain>
    </source>
</reference>
<evidence type="ECO:0000256" key="1">
    <source>
        <dbReference type="ARBA" id="ARBA00006192"/>
    </source>
</evidence>
<dbReference type="NCBIfam" id="TIGR00756">
    <property type="entry name" value="PPR"/>
    <property type="match status" value="2"/>
</dbReference>
<evidence type="ECO:0000256" key="2">
    <source>
        <dbReference type="ARBA" id="ARBA00022737"/>
    </source>
</evidence>
<feature type="repeat" description="PPR" evidence="5">
    <location>
        <begin position="233"/>
        <end position="268"/>
    </location>
</feature>
<evidence type="ECO:0000256" key="5">
    <source>
        <dbReference type="PROSITE-ProRule" id="PRU00708"/>
    </source>
</evidence>
<dbReference type="Pfam" id="PF13041">
    <property type="entry name" value="PPR_2"/>
    <property type="match status" value="1"/>
</dbReference>
<evidence type="ECO:0000256" key="4">
    <source>
        <dbReference type="ARBA" id="ARBA00044511"/>
    </source>
</evidence>
<dbReference type="Proteomes" id="UP000013776">
    <property type="component" value="Unassembled WGS sequence"/>
</dbReference>
<comment type="subunit">
    <text evidence="4">Binds to mitochondrial small subunit 15S rRNA.</text>
</comment>
<comment type="caution">
    <text evidence="6">The sequence shown here is derived from an EMBL/GenBank/DDBJ whole genome shotgun (WGS) entry which is preliminary data.</text>
</comment>
<evidence type="ECO:0000313" key="7">
    <source>
        <dbReference type="Proteomes" id="UP000013776"/>
    </source>
</evidence>
<dbReference type="PANTHER" id="PTHR47447:SF17">
    <property type="entry name" value="OS12G0638900 PROTEIN"/>
    <property type="match status" value="1"/>
</dbReference>
<name>R4XD84_TAPDE</name>
<dbReference type="OrthoDB" id="185373at2759"/>
<comment type="similarity">
    <text evidence="1">Belongs to the CCM1 family.</text>
</comment>
<dbReference type="Pfam" id="PF13812">
    <property type="entry name" value="PPR_3"/>
    <property type="match status" value="1"/>
</dbReference>
<feature type="repeat" description="PPR" evidence="5">
    <location>
        <begin position="124"/>
        <end position="158"/>
    </location>
</feature>
<keyword evidence="2" id="KW-0677">Repeat</keyword>
<sequence length="542" mass="62064">MYESLAGPIKPELPAPKNALSTALRKKLSIGPGCLASEIDWRFITNNIVSDETLHKSIQASEVNSMLAAMPHDVRVESGRKLLDVVRPDNLTFDLLMDSYATLAQVDSALEMFDKSRQAGITPSVYSYAHLMKAFAVVKDLPRASAMYKYMQQQGVEPNLVVTTSLMATCIRTGQVDQAFSIFDTLKYKSASSAPDAQTYSLVIFACALDPQMSAERASDLFTEMTERGLKPTRETYNALIHVYSKRNDYFTEAWRISEDMLRSGIEMDKVTWHSLLSACITNRDLIRARTLVRQMDKIGNRSPTWRPDAITYQLLFRNYARAKVRRSLTPANVLQSDRAIQAKQLSEVWVDETPFTSDAVLRESAQVMHQLQDSRPELLSTQLIDTYMTIAQSFEAPERFMQDWNALYRDHEKGRHSYQIGLAASYTFKDWTLLQQVWAERQAWRAQCADVTTPSARSRKDEYGDFEATRMYIESLSRLNRIFQATQVLEQARTKYHFKKHDLKCFQTKSIQVGDEDAVLLYRDMFPERESRSAGTGHYYY</sequence>
<dbReference type="AlphaFoldDB" id="R4XD84"/>
<dbReference type="eggNOG" id="KOG4197">
    <property type="taxonomic scope" value="Eukaryota"/>
</dbReference>
<comment type="function">
    <text evidence="3">Regulates mitochondrial small subunit maturation by controlling 15S rRNA 5'-end processing. Localizes to the 5' precursor of the 15S rRNA in a position that is subsequently occupied by mS47 in the mature yeast mtSSU. Uses structure and sequence-specific RNA recognition, binding to a single-stranded region of the precursor and specifically recognizing bases -6 to -1. The exchange of Ccm1 for mS47 is coupled to the irreversible removal of precursor rRNA that is accompanied by conformational changes of the mitoribosomal proteins uS5m and mS26. These conformational changes signal completion of 5'-end rRNA processing through protection of the mature 5'-end of the 15S rRNA and stabilization of mS47. The removal of the 5' precursor together with the dissociation of Ccm1 may be catalyzed by the 5'-3' exoribonuclease Pet127. Involved in the specific removal of group I introns in mitochondrial encoded transcripts.</text>
</comment>
<feature type="repeat" description="PPR" evidence="5">
    <location>
        <begin position="196"/>
        <end position="232"/>
    </location>
</feature>
<feature type="repeat" description="PPR" evidence="5">
    <location>
        <begin position="89"/>
        <end position="123"/>
    </location>
</feature>
<dbReference type="InterPro" id="IPR011990">
    <property type="entry name" value="TPR-like_helical_dom_sf"/>
</dbReference>
<dbReference type="GO" id="GO:0005739">
    <property type="term" value="C:mitochondrion"/>
    <property type="evidence" value="ECO:0007669"/>
    <property type="project" value="UniProtKB-ARBA"/>
</dbReference>
<dbReference type="EMBL" id="CAHR02000034">
    <property type="protein sequence ID" value="CCG81288.1"/>
    <property type="molecule type" value="Genomic_DNA"/>
</dbReference>
<accession>R4XD84</accession>
<proteinExistence type="inferred from homology"/>
<dbReference type="PANTHER" id="PTHR47447">
    <property type="entry name" value="OS03G0856100 PROTEIN"/>
    <property type="match status" value="1"/>
</dbReference>
<dbReference type="VEuPathDB" id="FungiDB:TAPDE_001020"/>
<dbReference type="STRING" id="1097556.R4XD84"/>
<organism evidence="6 7">
    <name type="scientific">Taphrina deformans (strain PYCC 5710 / ATCC 11124 / CBS 356.35 / IMI 108563 / JCM 9778 / NBRC 8474)</name>
    <name type="common">Peach leaf curl fungus</name>
    <name type="synonym">Lalaria deformans</name>
    <dbReference type="NCBI Taxonomy" id="1097556"/>
    <lineage>
        <taxon>Eukaryota</taxon>
        <taxon>Fungi</taxon>
        <taxon>Dikarya</taxon>
        <taxon>Ascomycota</taxon>
        <taxon>Taphrinomycotina</taxon>
        <taxon>Taphrinomycetes</taxon>
        <taxon>Taphrinales</taxon>
        <taxon>Taphrinaceae</taxon>
        <taxon>Taphrina</taxon>
    </lineage>
</organism>
<evidence type="ECO:0000256" key="3">
    <source>
        <dbReference type="ARBA" id="ARBA00044493"/>
    </source>
</evidence>
<dbReference type="Gene3D" id="1.25.40.10">
    <property type="entry name" value="Tetratricopeptide repeat domain"/>
    <property type="match status" value="2"/>
</dbReference>
<gene>
    <name evidence="6" type="ORF">TAPDE_001020</name>
</gene>
<feature type="repeat" description="PPR" evidence="5">
    <location>
        <begin position="269"/>
        <end position="303"/>
    </location>
</feature>
<protein>
    <submittedName>
        <fullName evidence="6">Mitochondrial group I intron splicing factor dmr1</fullName>
    </submittedName>
</protein>
<dbReference type="PROSITE" id="PS51375">
    <property type="entry name" value="PPR"/>
    <property type="match status" value="5"/>
</dbReference>